<evidence type="ECO:0000313" key="3">
    <source>
        <dbReference type="Proteomes" id="UP000789759"/>
    </source>
</evidence>
<feature type="region of interest" description="Disordered" evidence="1">
    <location>
        <begin position="1"/>
        <end position="21"/>
    </location>
</feature>
<sequence>MAKQTASQTVEPVKQPRGPSSLLQTEEGIRNYHLSQFLNNLGIFSTEDLERNYPIKPFQRFYSQQSNVFARINRVEEEINETCNTIDEPSDFAIKRNSKHITNLLGWYTDVSVILKDKENKTVIIIKNFVCIDNGEPELMLFLAPVAKNLPKEEQKIVPQKSSLNNSAQISFSLTSKVLAERCSQLTKTKMKE</sequence>
<dbReference type="Proteomes" id="UP000789759">
    <property type="component" value="Unassembled WGS sequence"/>
</dbReference>
<keyword evidence="3" id="KW-1185">Reference proteome</keyword>
<comment type="caution">
    <text evidence="2">The sequence shown here is derived from an EMBL/GenBank/DDBJ whole genome shotgun (WGS) entry which is preliminary data.</text>
</comment>
<evidence type="ECO:0000313" key="2">
    <source>
        <dbReference type="EMBL" id="CAG8759129.1"/>
    </source>
</evidence>
<evidence type="ECO:0000256" key="1">
    <source>
        <dbReference type="SAM" id="MobiDB-lite"/>
    </source>
</evidence>
<name>A0A9N9NTL5_9GLOM</name>
<gene>
    <name evidence="2" type="ORF">CPELLU_LOCUS15192</name>
</gene>
<organism evidence="2 3">
    <name type="scientific">Cetraspora pellucida</name>
    <dbReference type="NCBI Taxonomy" id="1433469"/>
    <lineage>
        <taxon>Eukaryota</taxon>
        <taxon>Fungi</taxon>
        <taxon>Fungi incertae sedis</taxon>
        <taxon>Mucoromycota</taxon>
        <taxon>Glomeromycotina</taxon>
        <taxon>Glomeromycetes</taxon>
        <taxon>Diversisporales</taxon>
        <taxon>Gigasporaceae</taxon>
        <taxon>Cetraspora</taxon>
    </lineage>
</organism>
<dbReference type="EMBL" id="CAJVQA010019444">
    <property type="protein sequence ID" value="CAG8759129.1"/>
    <property type="molecule type" value="Genomic_DNA"/>
</dbReference>
<dbReference type="AlphaFoldDB" id="A0A9N9NTL5"/>
<proteinExistence type="predicted"/>
<accession>A0A9N9NTL5</accession>
<feature type="compositionally biased region" description="Polar residues" evidence="1">
    <location>
        <begin position="1"/>
        <end position="10"/>
    </location>
</feature>
<protein>
    <submittedName>
        <fullName evidence="2">2679_t:CDS:1</fullName>
    </submittedName>
</protein>
<dbReference type="OrthoDB" id="2441131at2759"/>
<reference evidence="2" key="1">
    <citation type="submission" date="2021-06" db="EMBL/GenBank/DDBJ databases">
        <authorList>
            <person name="Kallberg Y."/>
            <person name="Tangrot J."/>
            <person name="Rosling A."/>
        </authorList>
    </citation>
    <scope>NUCLEOTIDE SEQUENCE</scope>
    <source>
        <strain evidence="2">FL966</strain>
    </source>
</reference>